<dbReference type="InterPro" id="IPR013216">
    <property type="entry name" value="Methyltransf_11"/>
</dbReference>
<dbReference type="STRING" id="1798382.A3D77_02415"/>
<dbReference type="AlphaFoldDB" id="A0A1F5ZUZ1"/>
<dbReference type="Pfam" id="PF08241">
    <property type="entry name" value="Methyltransf_11"/>
    <property type="match status" value="1"/>
</dbReference>
<organism evidence="2 3">
    <name type="scientific">Candidatus Gottesmanbacteria bacterium RIFCSPHIGHO2_02_FULL_39_11</name>
    <dbReference type="NCBI Taxonomy" id="1798382"/>
    <lineage>
        <taxon>Bacteria</taxon>
        <taxon>Candidatus Gottesmaniibacteriota</taxon>
    </lineage>
</organism>
<protein>
    <recommendedName>
        <fullName evidence="1">Methyltransferase type 11 domain-containing protein</fullName>
    </recommendedName>
</protein>
<accession>A0A1F5ZUZ1</accession>
<dbReference type="SUPFAM" id="SSF53335">
    <property type="entry name" value="S-adenosyl-L-methionine-dependent methyltransferases"/>
    <property type="match status" value="1"/>
</dbReference>
<dbReference type="Gene3D" id="3.40.50.150">
    <property type="entry name" value="Vaccinia Virus protein VP39"/>
    <property type="match status" value="1"/>
</dbReference>
<dbReference type="CDD" id="cd02440">
    <property type="entry name" value="AdoMet_MTases"/>
    <property type="match status" value="1"/>
</dbReference>
<evidence type="ECO:0000313" key="2">
    <source>
        <dbReference type="EMBL" id="OGG16289.1"/>
    </source>
</evidence>
<dbReference type="GO" id="GO:0008757">
    <property type="term" value="F:S-adenosylmethionine-dependent methyltransferase activity"/>
    <property type="evidence" value="ECO:0007669"/>
    <property type="project" value="InterPro"/>
</dbReference>
<dbReference type="InterPro" id="IPR029063">
    <property type="entry name" value="SAM-dependent_MTases_sf"/>
</dbReference>
<comment type="caution">
    <text evidence="2">The sequence shown here is derived from an EMBL/GenBank/DDBJ whole genome shotgun (WGS) entry which is preliminary data.</text>
</comment>
<sequence length="221" mass="25708">MSLDIKKLYDSRFTSYERIRKSELWKILCREFLQNYIKNSDRVVDVGAGLCEFINNIDAKEKIALDINTDVRKVAFSNVKAIIAPVKELHSKFKEKSVDVFFMSNLLEHLDSKEDVFRLLSEAFKALRSGGRLLIMQPDIGLVGNAYWDFFDHKVPITFLSLTEALTTIGYKIGDYRYPFLPYSTKVKWLPLWPPLLRFYLKLPVLQKLLGKQFFVVAVKN</sequence>
<gene>
    <name evidence="2" type="ORF">A3D77_02415</name>
</gene>
<dbReference type="EMBL" id="MFJL01000014">
    <property type="protein sequence ID" value="OGG16289.1"/>
    <property type="molecule type" value="Genomic_DNA"/>
</dbReference>
<reference evidence="2 3" key="1">
    <citation type="journal article" date="2016" name="Nat. Commun.">
        <title>Thousands of microbial genomes shed light on interconnected biogeochemical processes in an aquifer system.</title>
        <authorList>
            <person name="Anantharaman K."/>
            <person name="Brown C.T."/>
            <person name="Hug L.A."/>
            <person name="Sharon I."/>
            <person name="Castelle C.J."/>
            <person name="Probst A.J."/>
            <person name="Thomas B.C."/>
            <person name="Singh A."/>
            <person name="Wilkins M.J."/>
            <person name="Karaoz U."/>
            <person name="Brodie E.L."/>
            <person name="Williams K.H."/>
            <person name="Hubbard S.S."/>
            <person name="Banfield J.F."/>
        </authorList>
    </citation>
    <scope>NUCLEOTIDE SEQUENCE [LARGE SCALE GENOMIC DNA]</scope>
</reference>
<proteinExistence type="predicted"/>
<evidence type="ECO:0000313" key="3">
    <source>
        <dbReference type="Proteomes" id="UP000176923"/>
    </source>
</evidence>
<feature type="domain" description="Methyltransferase type 11" evidence="1">
    <location>
        <begin position="44"/>
        <end position="135"/>
    </location>
</feature>
<dbReference type="PANTHER" id="PTHR43861">
    <property type="entry name" value="TRANS-ACONITATE 2-METHYLTRANSFERASE-RELATED"/>
    <property type="match status" value="1"/>
</dbReference>
<name>A0A1F5ZUZ1_9BACT</name>
<evidence type="ECO:0000259" key="1">
    <source>
        <dbReference type="Pfam" id="PF08241"/>
    </source>
</evidence>
<dbReference type="PANTHER" id="PTHR43861:SF1">
    <property type="entry name" value="TRANS-ACONITATE 2-METHYLTRANSFERASE"/>
    <property type="match status" value="1"/>
</dbReference>
<dbReference type="Proteomes" id="UP000176923">
    <property type="component" value="Unassembled WGS sequence"/>
</dbReference>